<dbReference type="Gene3D" id="6.10.250.3110">
    <property type="match status" value="1"/>
</dbReference>
<dbReference type="InterPro" id="IPR007243">
    <property type="entry name" value="Atg6/Beclin"/>
</dbReference>
<dbReference type="GO" id="GO:0030674">
    <property type="term" value="F:protein-macromolecule adaptor activity"/>
    <property type="evidence" value="ECO:0007669"/>
    <property type="project" value="TreeGrafter"/>
</dbReference>
<sequence length="440" mass="50792">MAEDKIFVSFTCQRCSQSLKLDDSLNSFSEHISAELNLPIHSNISNIDLDLESQATSFDHYIPPCRLSDSRNGTSGFMLISDENEVDLLSQQFRAKASLFDHLSGISDIDHPLCDECTDYLIEILEQQLDVTQKDLNAYCEYYKVLQAEKDELKLTELEKELQDISDDEVRLLDELEALEKEELDCLEAIAEKEENAKKISQEEDRYWKEYVRHKREWLMAEDEGKSLECRIGAAQAHLDKLRRTNVFNATFHIWHKGHFGTINNFCLGTLPSAPIAWAEINTAWGQTTLLFCALARKINLTFERYRPVPYGSHSYIEDIKVIGEIKKIPLYGSGGTKYLWDTKFDIGMMAFLDCVQQFTEKVEELEKNNKVFKFPYRIFNGKIEDSDNIKYTLRATIISEEQWTKALKYLLTDLKWGLAWVASQFDSNGEEILPVHTVV</sequence>
<gene>
    <name evidence="5" type="ORF">CEUTPL_LOCUS956</name>
</gene>
<evidence type="ECO:0000259" key="4">
    <source>
        <dbReference type="Pfam" id="PF17675"/>
    </source>
</evidence>
<evidence type="ECO:0000313" key="6">
    <source>
        <dbReference type="Proteomes" id="UP001152799"/>
    </source>
</evidence>
<organism evidence="5 6">
    <name type="scientific">Ceutorhynchus assimilis</name>
    <name type="common">cabbage seed weevil</name>
    <dbReference type="NCBI Taxonomy" id="467358"/>
    <lineage>
        <taxon>Eukaryota</taxon>
        <taxon>Metazoa</taxon>
        <taxon>Ecdysozoa</taxon>
        <taxon>Arthropoda</taxon>
        <taxon>Hexapoda</taxon>
        <taxon>Insecta</taxon>
        <taxon>Pterygota</taxon>
        <taxon>Neoptera</taxon>
        <taxon>Endopterygota</taxon>
        <taxon>Coleoptera</taxon>
        <taxon>Polyphaga</taxon>
        <taxon>Cucujiformia</taxon>
        <taxon>Curculionidae</taxon>
        <taxon>Ceutorhynchinae</taxon>
        <taxon>Ceutorhynchus</taxon>
    </lineage>
</organism>
<dbReference type="InterPro" id="IPR040455">
    <property type="entry name" value="Atg6_BARA"/>
</dbReference>
<keyword evidence="2" id="KW-0175">Coiled coil</keyword>
<dbReference type="GO" id="GO:0000407">
    <property type="term" value="C:phagophore assembly site"/>
    <property type="evidence" value="ECO:0007669"/>
    <property type="project" value="TreeGrafter"/>
</dbReference>
<dbReference type="OrthoDB" id="20368at2759"/>
<dbReference type="GO" id="GO:0000045">
    <property type="term" value="P:autophagosome assembly"/>
    <property type="evidence" value="ECO:0007669"/>
    <property type="project" value="TreeGrafter"/>
</dbReference>
<reference evidence="5" key="1">
    <citation type="submission" date="2022-01" db="EMBL/GenBank/DDBJ databases">
        <authorList>
            <person name="King R."/>
        </authorList>
    </citation>
    <scope>NUCLEOTIDE SEQUENCE</scope>
</reference>
<evidence type="ECO:0000256" key="1">
    <source>
        <dbReference type="ARBA" id="ARBA00005965"/>
    </source>
</evidence>
<evidence type="ECO:0008006" key="7">
    <source>
        <dbReference type="Google" id="ProtNLM"/>
    </source>
</evidence>
<evidence type="ECO:0000259" key="3">
    <source>
        <dbReference type="Pfam" id="PF04111"/>
    </source>
</evidence>
<dbReference type="GO" id="GO:0043548">
    <property type="term" value="F:phosphatidylinositol 3-kinase binding"/>
    <property type="evidence" value="ECO:0007669"/>
    <property type="project" value="TreeGrafter"/>
</dbReference>
<keyword evidence="6" id="KW-1185">Reference proteome</keyword>
<evidence type="ECO:0000313" key="5">
    <source>
        <dbReference type="EMBL" id="CAG9760220.1"/>
    </source>
</evidence>
<dbReference type="GO" id="GO:0034272">
    <property type="term" value="C:phosphatidylinositol 3-kinase complex, class III, type II"/>
    <property type="evidence" value="ECO:0007669"/>
    <property type="project" value="TreeGrafter"/>
</dbReference>
<dbReference type="InterPro" id="IPR041691">
    <property type="entry name" value="Atg6/beclin_CC"/>
</dbReference>
<name>A0A9N9MAF1_9CUCU</name>
<feature type="domain" description="Atg6 BARA" evidence="3">
    <location>
        <begin position="242"/>
        <end position="423"/>
    </location>
</feature>
<feature type="domain" description="Atg6/beclin coiled-coil" evidence="4">
    <location>
        <begin position="112"/>
        <end position="239"/>
    </location>
</feature>
<dbReference type="InterPro" id="IPR038274">
    <property type="entry name" value="Atg6/Beclin_C_sf"/>
</dbReference>
<dbReference type="GO" id="GO:0034271">
    <property type="term" value="C:phosphatidylinositol 3-kinase complex, class III, type I"/>
    <property type="evidence" value="ECO:0007669"/>
    <property type="project" value="TreeGrafter"/>
</dbReference>
<dbReference type="PANTHER" id="PTHR12768">
    <property type="entry name" value="BECLIN 1"/>
    <property type="match status" value="1"/>
</dbReference>
<dbReference type="Pfam" id="PF17675">
    <property type="entry name" value="APG6_N"/>
    <property type="match status" value="1"/>
</dbReference>
<proteinExistence type="inferred from homology"/>
<dbReference type="Pfam" id="PF04111">
    <property type="entry name" value="APG6"/>
    <property type="match status" value="1"/>
</dbReference>
<dbReference type="GO" id="GO:0000423">
    <property type="term" value="P:mitophagy"/>
    <property type="evidence" value="ECO:0007669"/>
    <property type="project" value="TreeGrafter"/>
</dbReference>
<evidence type="ECO:0000256" key="2">
    <source>
        <dbReference type="SAM" id="Coils"/>
    </source>
</evidence>
<dbReference type="EMBL" id="OU892277">
    <property type="protein sequence ID" value="CAG9760220.1"/>
    <property type="molecule type" value="Genomic_DNA"/>
</dbReference>
<dbReference type="GO" id="GO:0006995">
    <property type="term" value="P:cellular response to nitrogen starvation"/>
    <property type="evidence" value="ECO:0007669"/>
    <property type="project" value="TreeGrafter"/>
</dbReference>
<dbReference type="Proteomes" id="UP001152799">
    <property type="component" value="Chromosome 1"/>
</dbReference>
<dbReference type="AlphaFoldDB" id="A0A9N9MAF1"/>
<comment type="similarity">
    <text evidence="1">Belongs to the beclin family.</text>
</comment>
<feature type="coiled-coil region" evidence="2">
    <location>
        <begin position="148"/>
        <end position="204"/>
    </location>
</feature>
<dbReference type="GO" id="GO:0045324">
    <property type="term" value="P:late endosome to vacuole transport"/>
    <property type="evidence" value="ECO:0007669"/>
    <property type="project" value="TreeGrafter"/>
</dbReference>
<protein>
    <recommendedName>
        <fullName evidence="7">Beclin-1-like protein</fullName>
    </recommendedName>
</protein>
<dbReference type="PANTHER" id="PTHR12768:SF4">
    <property type="entry name" value="BECLIN-1"/>
    <property type="match status" value="1"/>
</dbReference>
<dbReference type="Gene3D" id="1.10.418.40">
    <property type="entry name" value="Autophagy protein 6/Beclin 1"/>
    <property type="match status" value="1"/>
</dbReference>
<accession>A0A9N9MAF1</accession>